<sequence>MLTDDDDGGAGAAADTGPVVASTIDTATSRTDANLFMRTPSSAQVWTTGASLRRRQFRLLDELTACGH</sequence>
<proteinExistence type="predicted"/>
<evidence type="ECO:0000313" key="2">
    <source>
        <dbReference type="Proteomes" id="UP000321181"/>
    </source>
</evidence>
<keyword evidence="2" id="KW-1185">Reference proteome</keyword>
<dbReference type="EMBL" id="BJYY01000001">
    <property type="protein sequence ID" value="GEO32686.1"/>
    <property type="molecule type" value="Genomic_DNA"/>
</dbReference>
<comment type="caution">
    <text evidence="1">The sequence shown here is derived from an EMBL/GenBank/DDBJ whole genome shotgun (WGS) entry which is preliminary data.</text>
</comment>
<dbReference type="Proteomes" id="UP000321181">
    <property type="component" value="Unassembled WGS sequence"/>
</dbReference>
<reference evidence="1 2" key="1">
    <citation type="submission" date="2019-07" db="EMBL/GenBank/DDBJ databases">
        <title>Whole genome shotgun sequence of Cellulomonas aerilata NBRC 106308.</title>
        <authorList>
            <person name="Hosoyama A."/>
            <person name="Uohara A."/>
            <person name="Ohji S."/>
            <person name="Ichikawa N."/>
        </authorList>
    </citation>
    <scope>NUCLEOTIDE SEQUENCE [LARGE SCALE GENOMIC DNA]</scope>
    <source>
        <strain evidence="1 2">NBRC 106308</strain>
    </source>
</reference>
<organism evidence="1 2">
    <name type="scientific">Cellulomonas aerilata</name>
    <dbReference type="NCBI Taxonomy" id="515326"/>
    <lineage>
        <taxon>Bacteria</taxon>
        <taxon>Bacillati</taxon>
        <taxon>Actinomycetota</taxon>
        <taxon>Actinomycetes</taxon>
        <taxon>Micrococcales</taxon>
        <taxon>Cellulomonadaceae</taxon>
        <taxon>Cellulomonas</taxon>
    </lineage>
</organism>
<name>A0A512D885_9CELL</name>
<protein>
    <submittedName>
        <fullName evidence="1">Uncharacterized protein</fullName>
    </submittedName>
</protein>
<evidence type="ECO:0000313" key="1">
    <source>
        <dbReference type="EMBL" id="GEO32686.1"/>
    </source>
</evidence>
<dbReference type="AlphaFoldDB" id="A0A512D885"/>
<accession>A0A512D885</accession>
<gene>
    <name evidence="1" type="ORF">CAE01nite_04110</name>
</gene>